<gene>
    <name evidence="4" type="ORF">AB8B22_06505</name>
</gene>
<dbReference type="PROSITE" id="PS50297">
    <property type="entry name" value="ANK_REP_REGION"/>
    <property type="match status" value="2"/>
</dbReference>
<proteinExistence type="predicted"/>
<sequence>MLTKENIDRRKEAIEQNTPGNGKYGVAINVFEIFGIDGTLIDVNARDEKGYTPIIVAIESQNNEILEYLIKNGANLREKHPLFKRSVLNVACYYENEKAVEMLLSANPKLINEQSGIDGWTALQDATLKANIDIIKVLLKNGANPQLKDYNGGTAMDMATDFGKGQIVKLFRDNVKANRKY</sequence>
<dbReference type="GO" id="GO:0071356">
    <property type="term" value="P:cellular response to tumor necrosis factor"/>
    <property type="evidence" value="ECO:0007669"/>
    <property type="project" value="TreeGrafter"/>
</dbReference>
<dbReference type="KEGG" id="lrug:AB8B22_06505"/>
<dbReference type="PANTHER" id="PTHR46680">
    <property type="entry name" value="NF-KAPPA-B INHIBITOR ALPHA"/>
    <property type="match status" value="1"/>
</dbReference>
<feature type="repeat" description="ANK" evidence="3">
    <location>
        <begin position="49"/>
        <end position="81"/>
    </location>
</feature>
<evidence type="ECO:0000313" key="4">
    <source>
        <dbReference type="EMBL" id="XDU66078.1"/>
    </source>
</evidence>
<name>A0AB39VFK7_9FUSO</name>
<dbReference type="InterPro" id="IPR002110">
    <property type="entry name" value="Ankyrin_rpt"/>
</dbReference>
<dbReference type="InterPro" id="IPR051070">
    <property type="entry name" value="NF-kappa-B_inhibitor"/>
</dbReference>
<dbReference type="Pfam" id="PF12796">
    <property type="entry name" value="Ank_2"/>
    <property type="match status" value="1"/>
</dbReference>
<protein>
    <submittedName>
        <fullName evidence="4">Ankyrin repeat domain-containing protein</fullName>
    </submittedName>
</protein>
<dbReference type="GO" id="GO:0051059">
    <property type="term" value="F:NF-kappaB binding"/>
    <property type="evidence" value="ECO:0007669"/>
    <property type="project" value="TreeGrafter"/>
</dbReference>
<keyword evidence="1" id="KW-0677">Repeat</keyword>
<dbReference type="SMART" id="SM00248">
    <property type="entry name" value="ANK"/>
    <property type="match status" value="4"/>
</dbReference>
<organism evidence="4">
    <name type="scientific">Leptotrichia rugosa</name>
    <dbReference type="NCBI Taxonomy" id="3239302"/>
    <lineage>
        <taxon>Bacteria</taxon>
        <taxon>Fusobacteriati</taxon>
        <taxon>Fusobacteriota</taxon>
        <taxon>Fusobacteriia</taxon>
        <taxon>Fusobacteriales</taxon>
        <taxon>Leptotrichiaceae</taxon>
        <taxon>Leptotrichia</taxon>
    </lineage>
</organism>
<dbReference type="SUPFAM" id="SSF48403">
    <property type="entry name" value="Ankyrin repeat"/>
    <property type="match status" value="1"/>
</dbReference>
<dbReference type="Gene3D" id="1.25.40.20">
    <property type="entry name" value="Ankyrin repeat-containing domain"/>
    <property type="match status" value="1"/>
</dbReference>
<dbReference type="PROSITE" id="PS50088">
    <property type="entry name" value="ANK_REPEAT"/>
    <property type="match status" value="2"/>
</dbReference>
<reference evidence="4" key="1">
    <citation type="submission" date="2024-07" db="EMBL/GenBank/DDBJ databases">
        <authorList>
            <person name="Li X.-J."/>
            <person name="Wang X."/>
        </authorList>
    </citation>
    <scope>NUCLEOTIDE SEQUENCE</scope>
    <source>
        <strain evidence="4">HSP-334</strain>
    </source>
</reference>
<dbReference type="AlphaFoldDB" id="A0AB39VFK7"/>
<dbReference type="InterPro" id="IPR036770">
    <property type="entry name" value="Ankyrin_rpt-contain_sf"/>
</dbReference>
<dbReference type="GO" id="GO:0005829">
    <property type="term" value="C:cytosol"/>
    <property type="evidence" value="ECO:0007669"/>
    <property type="project" value="TreeGrafter"/>
</dbReference>
<evidence type="ECO:0000256" key="3">
    <source>
        <dbReference type="PROSITE-ProRule" id="PRU00023"/>
    </source>
</evidence>
<dbReference type="RefSeq" id="WP_369710505.1">
    <property type="nucleotide sequence ID" value="NZ_CP165644.1"/>
</dbReference>
<dbReference type="PANTHER" id="PTHR46680:SF3">
    <property type="entry name" value="NF-KAPPA-B INHIBITOR CACTUS"/>
    <property type="match status" value="1"/>
</dbReference>
<keyword evidence="2 3" id="KW-0040">ANK repeat</keyword>
<evidence type="ECO:0000256" key="1">
    <source>
        <dbReference type="ARBA" id="ARBA00022737"/>
    </source>
</evidence>
<dbReference type="Pfam" id="PF13857">
    <property type="entry name" value="Ank_5"/>
    <property type="match status" value="1"/>
</dbReference>
<dbReference type="EMBL" id="CP165644">
    <property type="protein sequence ID" value="XDU66078.1"/>
    <property type="molecule type" value="Genomic_DNA"/>
</dbReference>
<evidence type="ECO:0000256" key="2">
    <source>
        <dbReference type="ARBA" id="ARBA00023043"/>
    </source>
</evidence>
<accession>A0AB39VFK7</accession>
<feature type="repeat" description="ANK" evidence="3">
    <location>
        <begin position="118"/>
        <end position="150"/>
    </location>
</feature>